<dbReference type="InterPro" id="IPR043128">
    <property type="entry name" value="Rev_trsase/Diguanyl_cyclase"/>
</dbReference>
<dbReference type="Proteomes" id="UP000326725">
    <property type="component" value="Unassembled WGS sequence"/>
</dbReference>
<feature type="transmembrane region" description="Helical" evidence="6">
    <location>
        <begin position="287"/>
        <end position="310"/>
    </location>
</feature>
<dbReference type="PANTHER" id="PTHR44757">
    <property type="entry name" value="DIGUANYLATE CYCLASE DGCP"/>
    <property type="match status" value="1"/>
</dbReference>
<dbReference type="NCBIfam" id="TIGR00254">
    <property type="entry name" value="GGDEF"/>
    <property type="match status" value="1"/>
</dbReference>
<dbReference type="CDD" id="cd01948">
    <property type="entry name" value="EAL"/>
    <property type="match status" value="1"/>
</dbReference>
<dbReference type="Pfam" id="PF00990">
    <property type="entry name" value="GGDEF"/>
    <property type="match status" value="1"/>
</dbReference>
<comment type="catalytic activity">
    <reaction evidence="4">
        <text>3',3'-c-di-GMP + H2O = 5'-phosphoguanylyl(3'-&gt;5')guanosine + H(+)</text>
        <dbReference type="Rhea" id="RHEA:24902"/>
        <dbReference type="ChEBI" id="CHEBI:15377"/>
        <dbReference type="ChEBI" id="CHEBI:15378"/>
        <dbReference type="ChEBI" id="CHEBI:58754"/>
        <dbReference type="ChEBI" id="CHEBI:58805"/>
        <dbReference type="EC" id="3.1.4.52"/>
    </reaction>
    <physiologicalReaction direction="left-to-right" evidence="4">
        <dbReference type="Rhea" id="RHEA:24903"/>
    </physiologicalReaction>
</comment>
<protein>
    <recommendedName>
        <fullName evidence="2">cyclic-guanylate-specific phosphodiesterase</fullName>
        <ecNumber evidence="2">3.1.4.52</ecNumber>
    </recommendedName>
</protein>
<dbReference type="InterPro" id="IPR001633">
    <property type="entry name" value="EAL_dom"/>
</dbReference>
<name>A0A5K1I786_9GAMM</name>
<dbReference type="Gene3D" id="3.20.20.450">
    <property type="entry name" value="EAL domain"/>
    <property type="match status" value="1"/>
</dbReference>
<dbReference type="PROSITE" id="PS50883">
    <property type="entry name" value="EAL"/>
    <property type="match status" value="1"/>
</dbReference>
<evidence type="ECO:0000256" key="2">
    <source>
        <dbReference type="ARBA" id="ARBA00012282"/>
    </source>
</evidence>
<dbReference type="SMART" id="SM00052">
    <property type="entry name" value="EAL"/>
    <property type="match status" value="1"/>
</dbReference>
<keyword evidence="10" id="KW-1185">Reference proteome</keyword>
<dbReference type="InterPro" id="IPR035919">
    <property type="entry name" value="EAL_sf"/>
</dbReference>
<evidence type="ECO:0000256" key="1">
    <source>
        <dbReference type="ARBA" id="ARBA00001946"/>
    </source>
</evidence>
<dbReference type="CDD" id="cd12915">
    <property type="entry name" value="PDC2_DGC_like"/>
    <property type="match status" value="1"/>
</dbReference>
<evidence type="ECO:0000313" key="10">
    <source>
        <dbReference type="Proteomes" id="UP000326725"/>
    </source>
</evidence>
<dbReference type="SUPFAM" id="SSF141868">
    <property type="entry name" value="EAL domain-like"/>
    <property type="match status" value="1"/>
</dbReference>
<keyword evidence="6" id="KW-0812">Transmembrane</keyword>
<feature type="compositionally biased region" description="Polar residues" evidence="5">
    <location>
        <begin position="765"/>
        <end position="776"/>
    </location>
</feature>
<evidence type="ECO:0000259" key="8">
    <source>
        <dbReference type="PROSITE" id="PS50887"/>
    </source>
</evidence>
<dbReference type="CDD" id="cd01949">
    <property type="entry name" value="GGDEF"/>
    <property type="match status" value="1"/>
</dbReference>
<accession>A0A5K1I786</accession>
<keyword evidence="3" id="KW-0973">c-di-GMP</keyword>
<dbReference type="PANTHER" id="PTHR44757:SF2">
    <property type="entry name" value="BIOFILM ARCHITECTURE MAINTENANCE PROTEIN MBAA"/>
    <property type="match status" value="1"/>
</dbReference>
<proteinExistence type="predicted"/>
<reference evidence="9 10" key="1">
    <citation type="submission" date="2019-09" db="EMBL/GenBank/DDBJ databases">
        <authorList>
            <person name="Criscuolo A."/>
        </authorList>
    </citation>
    <scope>NUCLEOTIDE SEQUENCE [LARGE SCALE GENOMIC DNA]</scope>
    <source>
        <strain evidence="10">3(2)</strain>
    </source>
</reference>
<sequence length="776" mass="86095">MGDGGTVIGHWLHRLVAPPVLFTGIALLFLAVIWGTTLNLVAREHASAERTAAALAADVANTYEAQVVRALREIDTTLKMIRYNLGDAPAQEVLDELRHQELLPPELLFTASVTDARGDVIASTHPASEANQNYFPLARKEDDMVVGQTQRSEGGAERQLSFGRRIESAAGQVEGIVVVSVDAGYFVSGYDSGVLGDQGVLGLVGTDGVFRIRRTGDEVSTGGIIDYDSLVASNDIDNAPATVRHNTWDGIRRYTIARKLYDFPLAIVVGLSEAERLAPVARKERTYFWRAGTASALLIAVMALLGRLSWQLHKARARVLEERVAHAREVEYLAYHDNLTGLPNRALFSRLLSQGMQYARRYEKRMALLFLDLDRFKVINDSLGHDAGDELLQEMGRRLCEATRESDVVARLGGDEFVIILPEIIEGTQVAPVAEKVLAAVGRPFMLAGQEFRVTVSIGIALFPEDGEDEQTLTKNADIAMYHAKEEGKNNFQFYSEKLNTDSLERLTLESSMRRALVNQEFRLFYQSKQDMITGRITGMEALLRWQHPDLGLIPPMQFIPLAEENSLIVPIGRWVLHTACRQNVAWQKEGFPALSMAVNLSMRQFLDEHLIKDIKDALQETGMAPELLELEITESMIMHDMQRTIGILHELKKMGVRIAIDDFGTGYSSLSKLKEFPLDTIKIDSSFIGDIARCAEDRSLTEAIIELGKSLSLIVVAEGVESEEQVDYLRAHSCDQFQGFYINKPMPAAEFAAAVRKQRRGEANSGSSPGQPDSH</sequence>
<evidence type="ECO:0000313" key="9">
    <source>
        <dbReference type="EMBL" id="VVZ95963.1"/>
    </source>
</evidence>
<dbReference type="FunFam" id="3.20.20.450:FF:000001">
    <property type="entry name" value="Cyclic di-GMP phosphodiesterase yahA"/>
    <property type="match status" value="1"/>
</dbReference>
<dbReference type="Pfam" id="PF00563">
    <property type="entry name" value="EAL"/>
    <property type="match status" value="1"/>
</dbReference>
<dbReference type="FunFam" id="3.30.70.270:FF:000001">
    <property type="entry name" value="Diguanylate cyclase domain protein"/>
    <property type="match status" value="1"/>
</dbReference>
<dbReference type="GO" id="GO:0071732">
    <property type="term" value="P:cellular response to nitric oxide"/>
    <property type="evidence" value="ECO:0007669"/>
    <property type="project" value="UniProtKB-ARBA"/>
</dbReference>
<dbReference type="EC" id="3.1.4.52" evidence="2"/>
<dbReference type="CDD" id="cd12914">
    <property type="entry name" value="PDC1_DGC_like"/>
    <property type="match status" value="1"/>
</dbReference>
<dbReference type="AlphaFoldDB" id="A0A5K1I786"/>
<gene>
    <name evidence="9" type="primary">cph2_6</name>
    <name evidence="9" type="ORF">HALO32_02046</name>
</gene>
<dbReference type="GO" id="GO:0071111">
    <property type="term" value="F:cyclic-guanylate-specific phosphodiesterase activity"/>
    <property type="evidence" value="ECO:0007669"/>
    <property type="project" value="UniProtKB-EC"/>
</dbReference>
<dbReference type="InterPro" id="IPR029787">
    <property type="entry name" value="Nucleotide_cyclase"/>
</dbReference>
<organism evidence="9 10">
    <name type="scientific">Halomonas lysinitropha</name>
    <dbReference type="NCBI Taxonomy" id="2607506"/>
    <lineage>
        <taxon>Bacteria</taxon>
        <taxon>Pseudomonadati</taxon>
        <taxon>Pseudomonadota</taxon>
        <taxon>Gammaproteobacteria</taxon>
        <taxon>Oceanospirillales</taxon>
        <taxon>Halomonadaceae</taxon>
        <taxon>Halomonas</taxon>
    </lineage>
</organism>
<dbReference type="PROSITE" id="PS50887">
    <property type="entry name" value="GGDEF"/>
    <property type="match status" value="1"/>
</dbReference>
<dbReference type="Gene3D" id="3.30.450.20">
    <property type="entry name" value="PAS domain"/>
    <property type="match status" value="2"/>
</dbReference>
<evidence type="ECO:0000256" key="6">
    <source>
        <dbReference type="SAM" id="Phobius"/>
    </source>
</evidence>
<evidence type="ECO:0000256" key="3">
    <source>
        <dbReference type="ARBA" id="ARBA00022636"/>
    </source>
</evidence>
<feature type="domain" description="GGDEF" evidence="8">
    <location>
        <begin position="364"/>
        <end position="497"/>
    </location>
</feature>
<feature type="region of interest" description="Disordered" evidence="5">
    <location>
        <begin position="757"/>
        <end position="776"/>
    </location>
</feature>
<dbReference type="InterPro" id="IPR000160">
    <property type="entry name" value="GGDEF_dom"/>
</dbReference>
<feature type="transmembrane region" description="Helical" evidence="6">
    <location>
        <begin position="20"/>
        <end position="41"/>
    </location>
</feature>
<feature type="domain" description="EAL" evidence="7">
    <location>
        <begin position="506"/>
        <end position="760"/>
    </location>
</feature>
<dbReference type="SUPFAM" id="SSF55073">
    <property type="entry name" value="Nucleotide cyclase"/>
    <property type="match status" value="1"/>
</dbReference>
<evidence type="ECO:0000259" key="7">
    <source>
        <dbReference type="PROSITE" id="PS50883"/>
    </source>
</evidence>
<dbReference type="EMBL" id="CABVOU010000033">
    <property type="protein sequence ID" value="VVZ95963.1"/>
    <property type="molecule type" value="Genomic_DNA"/>
</dbReference>
<comment type="cofactor">
    <cofactor evidence="1">
        <name>Mg(2+)</name>
        <dbReference type="ChEBI" id="CHEBI:18420"/>
    </cofactor>
</comment>
<dbReference type="Gene3D" id="3.30.70.270">
    <property type="match status" value="1"/>
</dbReference>
<evidence type="ECO:0000256" key="4">
    <source>
        <dbReference type="ARBA" id="ARBA00051114"/>
    </source>
</evidence>
<keyword evidence="6" id="KW-1133">Transmembrane helix</keyword>
<keyword evidence="6" id="KW-0472">Membrane</keyword>
<evidence type="ECO:0000256" key="5">
    <source>
        <dbReference type="SAM" id="MobiDB-lite"/>
    </source>
</evidence>
<dbReference type="InterPro" id="IPR052155">
    <property type="entry name" value="Biofilm_reg_signaling"/>
</dbReference>
<dbReference type="SMART" id="SM00267">
    <property type="entry name" value="GGDEF"/>
    <property type="match status" value="1"/>
</dbReference>